<comment type="similarity">
    <text evidence="7">Belongs to the binding-protein-dependent transport system permease family.</text>
</comment>
<dbReference type="InterPro" id="IPR050366">
    <property type="entry name" value="BP-dependent_transpt_permease"/>
</dbReference>
<sequence length="302" mass="32535">MADATVIARPKSRGASRIFTGIGTLWREANWVQRLAMVLALVLAAAALFAPLVAPFGPVEQSLIARLRPPIGFENYREGYLLGTDELGRDVLSRSLYGLRLTLSLALLGAIIGLLLGGILGVLAGLMGGVFEDFVMGTVDAQIAIPFTLIALLILAIFGSSLTIMVLVLGLHGWEQYARIVRGEVRKLVEMPFIEAARAAGATDRRIATRHILPNITSPLVVQFTLSFSNIVLLESTLSFLGLGVQPPTATLGAMVGIGRDYMPTAPWIVVAPALMILLVTFAVQILGDWLRDRADVRLRAR</sequence>
<proteinExistence type="inferred from homology"/>
<name>A0ABY5MQY7_9HYPH</name>
<feature type="transmembrane region" description="Helical" evidence="7">
    <location>
        <begin position="220"/>
        <end position="245"/>
    </location>
</feature>
<dbReference type="PANTHER" id="PTHR43386:SF25">
    <property type="entry name" value="PEPTIDE ABC TRANSPORTER PERMEASE PROTEIN"/>
    <property type="match status" value="1"/>
</dbReference>
<dbReference type="PROSITE" id="PS50928">
    <property type="entry name" value="ABC_TM1"/>
    <property type="match status" value="1"/>
</dbReference>
<dbReference type="PANTHER" id="PTHR43386">
    <property type="entry name" value="OLIGOPEPTIDE TRANSPORT SYSTEM PERMEASE PROTEIN APPC"/>
    <property type="match status" value="1"/>
</dbReference>
<comment type="subcellular location">
    <subcellularLocation>
        <location evidence="1 7">Cell membrane</location>
        <topology evidence="1 7">Multi-pass membrane protein</topology>
    </subcellularLocation>
</comment>
<reference evidence="9 10" key="1">
    <citation type="submission" date="2018-07" db="EMBL/GenBank/DDBJ databases">
        <title>Genome sequence of Nitratireductor thuwali#1536.</title>
        <authorList>
            <person name="Michoud G."/>
            <person name="Merlino G."/>
            <person name="Sefrji F.O."/>
            <person name="Daffonchio D."/>
        </authorList>
    </citation>
    <scope>NUCLEOTIDE SEQUENCE [LARGE SCALE GENOMIC DNA]</scope>
    <source>
        <strain evidence="10">Nit1536</strain>
    </source>
</reference>
<dbReference type="Gene3D" id="1.10.3720.10">
    <property type="entry name" value="MetI-like"/>
    <property type="match status" value="1"/>
</dbReference>
<dbReference type="CDD" id="cd06261">
    <property type="entry name" value="TM_PBP2"/>
    <property type="match status" value="1"/>
</dbReference>
<protein>
    <submittedName>
        <fullName evidence="9">Glutathione transport system permease protein GsiD</fullName>
    </submittedName>
</protein>
<keyword evidence="6 7" id="KW-0472">Membrane</keyword>
<dbReference type="SUPFAM" id="SSF161098">
    <property type="entry name" value="MetI-like"/>
    <property type="match status" value="1"/>
</dbReference>
<feature type="transmembrane region" description="Helical" evidence="7">
    <location>
        <begin position="103"/>
        <end position="131"/>
    </location>
</feature>
<evidence type="ECO:0000256" key="4">
    <source>
        <dbReference type="ARBA" id="ARBA00022692"/>
    </source>
</evidence>
<dbReference type="Pfam" id="PF00528">
    <property type="entry name" value="BPD_transp_1"/>
    <property type="match status" value="1"/>
</dbReference>
<dbReference type="RefSeq" id="WP_338530542.1">
    <property type="nucleotide sequence ID" value="NZ_CP030941.1"/>
</dbReference>
<evidence type="ECO:0000256" key="1">
    <source>
        <dbReference type="ARBA" id="ARBA00004651"/>
    </source>
</evidence>
<keyword evidence="4 7" id="KW-0812">Transmembrane</keyword>
<evidence type="ECO:0000256" key="5">
    <source>
        <dbReference type="ARBA" id="ARBA00022989"/>
    </source>
</evidence>
<feature type="transmembrane region" description="Helical" evidence="7">
    <location>
        <begin position="265"/>
        <end position="288"/>
    </location>
</feature>
<dbReference type="Proteomes" id="UP001342418">
    <property type="component" value="Chromosome"/>
</dbReference>
<evidence type="ECO:0000256" key="6">
    <source>
        <dbReference type="ARBA" id="ARBA00023136"/>
    </source>
</evidence>
<keyword evidence="10" id="KW-1185">Reference proteome</keyword>
<accession>A0ABY5MQY7</accession>
<dbReference type="InterPro" id="IPR035906">
    <property type="entry name" value="MetI-like_sf"/>
</dbReference>
<keyword evidence="3" id="KW-1003">Cell membrane</keyword>
<organism evidence="9 10">
    <name type="scientific">Nitratireductor thuwali</name>
    <dbReference type="NCBI Taxonomy" id="2267699"/>
    <lineage>
        <taxon>Bacteria</taxon>
        <taxon>Pseudomonadati</taxon>
        <taxon>Pseudomonadota</taxon>
        <taxon>Alphaproteobacteria</taxon>
        <taxon>Hyphomicrobiales</taxon>
        <taxon>Phyllobacteriaceae</taxon>
        <taxon>Nitratireductor</taxon>
    </lineage>
</organism>
<feature type="transmembrane region" description="Helical" evidence="7">
    <location>
        <begin position="143"/>
        <end position="169"/>
    </location>
</feature>
<dbReference type="InterPro" id="IPR000515">
    <property type="entry name" value="MetI-like"/>
</dbReference>
<evidence type="ECO:0000313" key="9">
    <source>
        <dbReference type="EMBL" id="UUP18296.1"/>
    </source>
</evidence>
<feature type="domain" description="ABC transmembrane type-1" evidence="8">
    <location>
        <begin position="99"/>
        <end position="288"/>
    </location>
</feature>
<evidence type="ECO:0000256" key="7">
    <source>
        <dbReference type="RuleBase" id="RU363032"/>
    </source>
</evidence>
<keyword evidence="2 7" id="KW-0813">Transport</keyword>
<gene>
    <name evidence="9" type="primary">gsiD_4</name>
    <name evidence="9" type="ORF">NTH_02776</name>
</gene>
<evidence type="ECO:0000313" key="10">
    <source>
        <dbReference type="Proteomes" id="UP001342418"/>
    </source>
</evidence>
<evidence type="ECO:0000256" key="2">
    <source>
        <dbReference type="ARBA" id="ARBA00022448"/>
    </source>
</evidence>
<keyword evidence="5 7" id="KW-1133">Transmembrane helix</keyword>
<evidence type="ECO:0000256" key="3">
    <source>
        <dbReference type="ARBA" id="ARBA00022475"/>
    </source>
</evidence>
<feature type="transmembrane region" description="Helical" evidence="7">
    <location>
        <begin position="35"/>
        <end position="59"/>
    </location>
</feature>
<dbReference type="EMBL" id="CP030941">
    <property type="protein sequence ID" value="UUP18296.1"/>
    <property type="molecule type" value="Genomic_DNA"/>
</dbReference>
<evidence type="ECO:0000259" key="8">
    <source>
        <dbReference type="PROSITE" id="PS50928"/>
    </source>
</evidence>